<organism evidence="1 2">
    <name type="scientific">Anthostomella pinea</name>
    <dbReference type="NCBI Taxonomy" id="933095"/>
    <lineage>
        <taxon>Eukaryota</taxon>
        <taxon>Fungi</taxon>
        <taxon>Dikarya</taxon>
        <taxon>Ascomycota</taxon>
        <taxon>Pezizomycotina</taxon>
        <taxon>Sordariomycetes</taxon>
        <taxon>Xylariomycetidae</taxon>
        <taxon>Xylariales</taxon>
        <taxon>Xylariaceae</taxon>
        <taxon>Anthostomella</taxon>
    </lineage>
</organism>
<gene>
    <name evidence="1" type="ORF">KHLLAP_LOCUS3003</name>
</gene>
<dbReference type="AlphaFoldDB" id="A0AAI8VCQ6"/>
<evidence type="ECO:0000313" key="2">
    <source>
        <dbReference type="Proteomes" id="UP001295740"/>
    </source>
</evidence>
<reference evidence="1" key="1">
    <citation type="submission" date="2023-10" db="EMBL/GenBank/DDBJ databases">
        <authorList>
            <person name="Hackl T."/>
        </authorList>
    </citation>
    <scope>NUCLEOTIDE SEQUENCE</scope>
</reference>
<comment type="caution">
    <text evidence="1">The sequence shown here is derived from an EMBL/GenBank/DDBJ whole genome shotgun (WGS) entry which is preliminary data.</text>
</comment>
<dbReference type="Proteomes" id="UP001295740">
    <property type="component" value="Unassembled WGS sequence"/>
</dbReference>
<accession>A0AAI8VCQ6</accession>
<name>A0AAI8VCQ6_9PEZI</name>
<proteinExistence type="predicted"/>
<keyword evidence="2" id="KW-1185">Reference proteome</keyword>
<sequence length="204" mass="22540">MPREDVRGIDHRVFCELDKVPHGPSLLRAIRKHQRDAKALAETLAEHDPMMLAEHRGISLAQDTEVSYEDGAQTPPLQAVAEKASAKDINDDANDALWITELSFLMTTTVLLGSIRRKRPAKSPHQPAKCYAPIYFGREAGIPRECVTQGSDAKIILTKRAAKVFHKLAKEVGLSIGSYMPVVSYVVRKGESRAEAGGEREERA</sequence>
<evidence type="ECO:0000313" key="1">
    <source>
        <dbReference type="EMBL" id="CAJ2502535.1"/>
    </source>
</evidence>
<dbReference type="EMBL" id="CAUWAG010000004">
    <property type="protein sequence ID" value="CAJ2502535.1"/>
    <property type="molecule type" value="Genomic_DNA"/>
</dbReference>
<protein>
    <submittedName>
        <fullName evidence="1">Uu.00g099290.m01.CDS01</fullName>
    </submittedName>
</protein>